<name>A0A176S1E2_9GAMM</name>
<keyword evidence="2" id="KW-1185">Reference proteome</keyword>
<organism evidence="1 2">
    <name type="scientific">Candidatus Thiomargarita nelsonii</name>
    <dbReference type="NCBI Taxonomy" id="1003181"/>
    <lineage>
        <taxon>Bacteria</taxon>
        <taxon>Pseudomonadati</taxon>
        <taxon>Pseudomonadota</taxon>
        <taxon>Gammaproteobacteria</taxon>
        <taxon>Thiotrichales</taxon>
        <taxon>Thiotrichaceae</taxon>
        <taxon>Thiomargarita</taxon>
    </lineage>
</organism>
<dbReference type="EMBL" id="LUTY01001360">
    <property type="protein sequence ID" value="OAD21835.1"/>
    <property type="molecule type" value="Genomic_DNA"/>
</dbReference>
<protein>
    <submittedName>
        <fullName evidence="1">Uncharacterized protein</fullName>
    </submittedName>
</protein>
<evidence type="ECO:0000313" key="1">
    <source>
        <dbReference type="EMBL" id="OAD21835.1"/>
    </source>
</evidence>
<accession>A0A176S1E2</accession>
<reference evidence="1 2" key="1">
    <citation type="submission" date="2016-05" db="EMBL/GenBank/DDBJ databases">
        <title>Single-cell genome of chain-forming Candidatus Thiomargarita nelsonii and comparison to other large sulfur-oxidizing bacteria.</title>
        <authorList>
            <person name="Winkel M."/>
            <person name="Salman V."/>
            <person name="Woyke T."/>
            <person name="Schulz-Vogt H."/>
            <person name="Richter M."/>
            <person name="Flood B."/>
            <person name="Bailey J."/>
            <person name="Amann R."/>
            <person name="Mussmann M."/>
        </authorList>
    </citation>
    <scope>NUCLEOTIDE SEQUENCE [LARGE SCALE GENOMIC DNA]</scope>
    <source>
        <strain evidence="1 2">THI036</strain>
    </source>
</reference>
<dbReference type="AlphaFoldDB" id="A0A176S1E2"/>
<evidence type="ECO:0000313" key="2">
    <source>
        <dbReference type="Proteomes" id="UP000076962"/>
    </source>
</evidence>
<sequence>QRKAIFEISPAARDNQAAGGYFSLWSNNFDPDEHGTNQNLMLIDFHVGIDFPDDPACDFIRRPVRITHHGSGFVFKEMSANDSTLSPVFLSTLSRSTKRAYISLNNDHNLVSQLGNFWAQRHYLYNFLVQETPPDDTGAAMPLMGLPVIGSYELVLPNPPAGLTPPKAL</sequence>
<comment type="caution">
    <text evidence="1">The sequence shown here is derived from an EMBL/GenBank/DDBJ whole genome shotgun (WGS) entry which is preliminary data.</text>
</comment>
<proteinExistence type="predicted"/>
<feature type="non-terminal residue" evidence="1">
    <location>
        <position position="1"/>
    </location>
</feature>
<dbReference type="Proteomes" id="UP000076962">
    <property type="component" value="Unassembled WGS sequence"/>
</dbReference>
<gene>
    <name evidence="1" type="ORF">THIOM_002392</name>
</gene>